<keyword evidence="5" id="KW-1185">Reference proteome</keyword>
<gene>
    <name evidence="4" type="ORF">C7B64_05375</name>
</gene>
<evidence type="ECO:0000313" key="4">
    <source>
        <dbReference type="EMBL" id="PSB04069.1"/>
    </source>
</evidence>
<evidence type="ECO:0000256" key="1">
    <source>
        <dbReference type="ARBA" id="ARBA00022553"/>
    </source>
</evidence>
<dbReference type="EMBL" id="PVWJ01000018">
    <property type="protein sequence ID" value="PSB04069.1"/>
    <property type="molecule type" value="Genomic_DNA"/>
</dbReference>
<feature type="modified residue" description="4-aspartylphosphate" evidence="2">
    <location>
        <position position="47"/>
    </location>
</feature>
<dbReference type="InterPro" id="IPR001789">
    <property type="entry name" value="Sig_transdc_resp-reg_receiver"/>
</dbReference>
<keyword evidence="1 2" id="KW-0597">Phosphoprotein</keyword>
<feature type="non-terminal residue" evidence="4">
    <location>
        <position position="1"/>
    </location>
</feature>
<evidence type="ECO:0000259" key="3">
    <source>
        <dbReference type="PROSITE" id="PS50110"/>
    </source>
</evidence>
<dbReference type="Pfam" id="PF00072">
    <property type="entry name" value="Response_reg"/>
    <property type="match status" value="1"/>
</dbReference>
<sequence length="117" mass="13116">VIDDSAVDRHLLVSLLEEMNYEVDVFENSLGAIDKMAQKQYAAVFLDIVMPDQDGYKFLRAIRSHPALTQQHVIFCSSKKTPLEVKYGIEKAGANDYITKPVNRELVMGALDKVLSS</sequence>
<feature type="domain" description="Response regulatory" evidence="3">
    <location>
        <begin position="1"/>
        <end position="115"/>
    </location>
</feature>
<dbReference type="PROSITE" id="PS50110">
    <property type="entry name" value="RESPONSE_REGULATORY"/>
    <property type="match status" value="1"/>
</dbReference>
<dbReference type="Proteomes" id="UP000238762">
    <property type="component" value="Unassembled WGS sequence"/>
</dbReference>
<dbReference type="SUPFAM" id="SSF52172">
    <property type="entry name" value="CheY-like"/>
    <property type="match status" value="1"/>
</dbReference>
<dbReference type="InterPro" id="IPR050595">
    <property type="entry name" value="Bact_response_regulator"/>
</dbReference>
<evidence type="ECO:0000313" key="5">
    <source>
        <dbReference type="Proteomes" id="UP000238762"/>
    </source>
</evidence>
<dbReference type="AlphaFoldDB" id="A0A2T1C741"/>
<organism evidence="4 5">
    <name type="scientific">Merismopedia glauca CCAP 1448/3</name>
    <dbReference type="NCBI Taxonomy" id="1296344"/>
    <lineage>
        <taxon>Bacteria</taxon>
        <taxon>Bacillati</taxon>
        <taxon>Cyanobacteriota</taxon>
        <taxon>Cyanophyceae</taxon>
        <taxon>Synechococcales</taxon>
        <taxon>Merismopediaceae</taxon>
        <taxon>Merismopedia</taxon>
    </lineage>
</organism>
<reference evidence="4 5" key="1">
    <citation type="submission" date="2018-02" db="EMBL/GenBank/DDBJ databases">
        <authorList>
            <person name="Cohen D.B."/>
            <person name="Kent A.D."/>
        </authorList>
    </citation>
    <scope>NUCLEOTIDE SEQUENCE [LARGE SCALE GENOMIC DNA]</scope>
    <source>
        <strain evidence="4 5">CCAP 1448/3</strain>
    </source>
</reference>
<dbReference type="RefSeq" id="WP_106287628.1">
    <property type="nucleotide sequence ID" value="NZ_CAWNTC010000216.1"/>
</dbReference>
<comment type="caution">
    <text evidence="4">The sequence shown here is derived from an EMBL/GenBank/DDBJ whole genome shotgun (WGS) entry which is preliminary data.</text>
</comment>
<protein>
    <submittedName>
        <fullName evidence="4">Response regulator</fullName>
    </submittedName>
</protein>
<proteinExistence type="predicted"/>
<dbReference type="SMART" id="SM00448">
    <property type="entry name" value="REC"/>
    <property type="match status" value="1"/>
</dbReference>
<dbReference type="InterPro" id="IPR011006">
    <property type="entry name" value="CheY-like_superfamily"/>
</dbReference>
<dbReference type="OrthoDB" id="468357at2"/>
<reference evidence="4 5" key="2">
    <citation type="submission" date="2018-03" db="EMBL/GenBank/DDBJ databases">
        <title>The ancient ancestry and fast evolution of plastids.</title>
        <authorList>
            <person name="Moore K.R."/>
            <person name="Magnabosco C."/>
            <person name="Momper L."/>
            <person name="Gold D.A."/>
            <person name="Bosak T."/>
            <person name="Fournier G.P."/>
        </authorList>
    </citation>
    <scope>NUCLEOTIDE SEQUENCE [LARGE SCALE GENOMIC DNA]</scope>
    <source>
        <strain evidence="4 5">CCAP 1448/3</strain>
    </source>
</reference>
<dbReference type="GO" id="GO:0000160">
    <property type="term" value="P:phosphorelay signal transduction system"/>
    <property type="evidence" value="ECO:0007669"/>
    <property type="project" value="InterPro"/>
</dbReference>
<dbReference type="CDD" id="cd00156">
    <property type="entry name" value="REC"/>
    <property type="match status" value="1"/>
</dbReference>
<dbReference type="Gene3D" id="3.40.50.2300">
    <property type="match status" value="1"/>
</dbReference>
<evidence type="ECO:0000256" key="2">
    <source>
        <dbReference type="PROSITE-ProRule" id="PRU00169"/>
    </source>
</evidence>
<name>A0A2T1C741_9CYAN</name>
<dbReference type="PANTHER" id="PTHR44591">
    <property type="entry name" value="STRESS RESPONSE REGULATOR PROTEIN 1"/>
    <property type="match status" value="1"/>
</dbReference>
<dbReference type="PANTHER" id="PTHR44591:SF3">
    <property type="entry name" value="RESPONSE REGULATORY DOMAIN-CONTAINING PROTEIN"/>
    <property type="match status" value="1"/>
</dbReference>
<accession>A0A2T1C741</accession>